<dbReference type="OrthoDB" id="10264738at2759"/>
<dbReference type="SUPFAM" id="SSF81606">
    <property type="entry name" value="PP2C-like"/>
    <property type="match status" value="1"/>
</dbReference>
<dbReference type="PROSITE" id="PS01032">
    <property type="entry name" value="PPM_1"/>
    <property type="match status" value="1"/>
</dbReference>
<dbReference type="GO" id="GO:0004722">
    <property type="term" value="F:protein serine/threonine phosphatase activity"/>
    <property type="evidence" value="ECO:0007669"/>
    <property type="project" value="UniProtKB-EC"/>
</dbReference>
<dbReference type="Pfam" id="PF00481">
    <property type="entry name" value="PP2C"/>
    <property type="match status" value="2"/>
</dbReference>
<keyword evidence="4" id="KW-0479">Metal-binding</keyword>
<reference evidence="12" key="2">
    <citation type="submission" date="2020-11" db="EMBL/GenBank/DDBJ databases">
        <authorList>
            <person name="Cecchin M."/>
            <person name="Marcolungo L."/>
            <person name="Rossato M."/>
            <person name="Girolomoni L."/>
            <person name="Cosentino E."/>
            <person name="Cuine S."/>
            <person name="Li-Beisson Y."/>
            <person name="Delledonne M."/>
            <person name="Ballottari M."/>
        </authorList>
    </citation>
    <scope>NUCLEOTIDE SEQUENCE</scope>
    <source>
        <strain evidence="12">211/11P</strain>
        <tissue evidence="12">Whole cell</tissue>
    </source>
</reference>
<keyword evidence="13" id="KW-1185">Reference proteome</keyword>
<dbReference type="PANTHER" id="PTHR13832:SF840">
    <property type="entry name" value="PROTEIN PHOSPHATASE 2C 60-RELATED"/>
    <property type="match status" value="1"/>
</dbReference>
<evidence type="ECO:0000256" key="7">
    <source>
        <dbReference type="ARBA" id="ARBA00022912"/>
    </source>
</evidence>
<evidence type="ECO:0000259" key="11">
    <source>
        <dbReference type="PROSITE" id="PS51746"/>
    </source>
</evidence>
<dbReference type="EMBL" id="SIDB01000003">
    <property type="protein sequence ID" value="KAI3434571.1"/>
    <property type="molecule type" value="Genomic_DNA"/>
</dbReference>
<dbReference type="SMART" id="SM00332">
    <property type="entry name" value="PP2Cc"/>
    <property type="match status" value="1"/>
</dbReference>
<dbReference type="CDD" id="cd00143">
    <property type="entry name" value="PP2Cc"/>
    <property type="match status" value="1"/>
</dbReference>
<dbReference type="AlphaFoldDB" id="A0A9D4YZJ6"/>
<keyword evidence="8" id="KW-0464">Manganese</keyword>
<sequence length="436" mass="46018">MGAYLSSPVTDKESGEGEDDAFGYGFSAMQGWRTDMEDAHAAVLDLDPATKAAFFAVFDGHGGAEVARFMARHLAVELVANKCFQANDVERALTEVFLHMDGRLVAEEHRDELKSLRTKETEDGGPMVINGASLPDSLLEALGMPSGGNGFQIKLVRSGAGARGVAIDDVKATTQEEGLGRSAATIVDLHEGDREAVGEVTTLPTGTGEDASAIATGAGAVDPPCSKRKREEPVARSQGGGNQNEMTPEKVDDYQGPSAGCTAVCAVVRAGELYVANAGDSRCVLGRAGTAVAMTDDHKPDNAAEFQRIQKAGGFVADGRVNGSLNLSRALGDLEYKSNAELGPEEQMVTALPEVRHLTLQPGDEFLVLACDGIWDVLTNQEAVDFVRKRLKAGEALKSICEQMCDHCLAPDTGGCGKGCDNMSVVVVLLKEFVIK</sequence>
<evidence type="ECO:0000256" key="10">
    <source>
        <dbReference type="SAM" id="MobiDB-lite"/>
    </source>
</evidence>
<keyword evidence="5 9" id="KW-0378">Hydrolase</keyword>
<name>A0A9D4YZJ6_CHLVU</name>
<keyword evidence="6" id="KW-0460">Magnesium</keyword>
<dbReference type="Gene3D" id="3.60.40.10">
    <property type="entry name" value="PPM-type phosphatase domain"/>
    <property type="match status" value="2"/>
</dbReference>
<evidence type="ECO:0000256" key="6">
    <source>
        <dbReference type="ARBA" id="ARBA00022842"/>
    </source>
</evidence>
<protein>
    <recommendedName>
        <fullName evidence="3">protein-serine/threonine phosphatase</fullName>
        <ecNumber evidence="3">3.1.3.16</ecNumber>
    </recommendedName>
</protein>
<gene>
    <name evidence="12" type="ORF">D9Q98_002643</name>
</gene>
<dbReference type="GO" id="GO:0046872">
    <property type="term" value="F:metal ion binding"/>
    <property type="evidence" value="ECO:0007669"/>
    <property type="project" value="UniProtKB-KW"/>
</dbReference>
<evidence type="ECO:0000256" key="8">
    <source>
        <dbReference type="ARBA" id="ARBA00023211"/>
    </source>
</evidence>
<evidence type="ECO:0000313" key="12">
    <source>
        <dbReference type="EMBL" id="KAI3434571.1"/>
    </source>
</evidence>
<dbReference type="InterPro" id="IPR001932">
    <property type="entry name" value="PPM-type_phosphatase-like_dom"/>
</dbReference>
<dbReference type="InterPro" id="IPR000222">
    <property type="entry name" value="PP2C_BS"/>
</dbReference>
<proteinExistence type="inferred from homology"/>
<evidence type="ECO:0000256" key="5">
    <source>
        <dbReference type="ARBA" id="ARBA00022801"/>
    </source>
</evidence>
<feature type="region of interest" description="Disordered" evidence="10">
    <location>
        <begin position="201"/>
        <end position="255"/>
    </location>
</feature>
<evidence type="ECO:0000256" key="2">
    <source>
        <dbReference type="ARBA" id="ARBA00001946"/>
    </source>
</evidence>
<accession>A0A9D4YZJ6</accession>
<evidence type="ECO:0000256" key="1">
    <source>
        <dbReference type="ARBA" id="ARBA00001936"/>
    </source>
</evidence>
<evidence type="ECO:0000256" key="9">
    <source>
        <dbReference type="RuleBase" id="RU003465"/>
    </source>
</evidence>
<dbReference type="InterPro" id="IPR015655">
    <property type="entry name" value="PP2C"/>
</dbReference>
<reference evidence="12" key="1">
    <citation type="journal article" date="2019" name="Plant J.">
        <title>Chlorella vulgaris genome assembly and annotation reveals the molecular basis for metabolic acclimation to high light conditions.</title>
        <authorList>
            <person name="Cecchin M."/>
            <person name="Marcolungo L."/>
            <person name="Rossato M."/>
            <person name="Girolomoni L."/>
            <person name="Cosentino E."/>
            <person name="Cuine S."/>
            <person name="Li-Beisson Y."/>
            <person name="Delledonne M."/>
            <person name="Ballottari M."/>
        </authorList>
    </citation>
    <scope>NUCLEOTIDE SEQUENCE</scope>
    <source>
        <strain evidence="12">211/11P</strain>
    </source>
</reference>
<dbReference type="PROSITE" id="PS51746">
    <property type="entry name" value="PPM_2"/>
    <property type="match status" value="1"/>
</dbReference>
<comment type="cofactor">
    <cofactor evidence="2">
        <name>Mg(2+)</name>
        <dbReference type="ChEBI" id="CHEBI:18420"/>
    </cofactor>
</comment>
<comment type="caution">
    <text evidence="12">The sequence shown here is derived from an EMBL/GenBank/DDBJ whole genome shotgun (WGS) entry which is preliminary data.</text>
</comment>
<evidence type="ECO:0000313" key="13">
    <source>
        <dbReference type="Proteomes" id="UP001055712"/>
    </source>
</evidence>
<comment type="cofactor">
    <cofactor evidence="1">
        <name>Mn(2+)</name>
        <dbReference type="ChEBI" id="CHEBI:29035"/>
    </cofactor>
</comment>
<dbReference type="PANTHER" id="PTHR13832">
    <property type="entry name" value="PROTEIN PHOSPHATASE 2C"/>
    <property type="match status" value="1"/>
</dbReference>
<dbReference type="InterPro" id="IPR036457">
    <property type="entry name" value="PPM-type-like_dom_sf"/>
</dbReference>
<feature type="region of interest" description="Disordered" evidence="10">
    <location>
        <begin position="1"/>
        <end position="20"/>
    </location>
</feature>
<organism evidence="12 13">
    <name type="scientific">Chlorella vulgaris</name>
    <name type="common">Green alga</name>
    <dbReference type="NCBI Taxonomy" id="3077"/>
    <lineage>
        <taxon>Eukaryota</taxon>
        <taxon>Viridiplantae</taxon>
        <taxon>Chlorophyta</taxon>
        <taxon>core chlorophytes</taxon>
        <taxon>Trebouxiophyceae</taxon>
        <taxon>Chlorellales</taxon>
        <taxon>Chlorellaceae</taxon>
        <taxon>Chlorella clade</taxon>
        <taxon>Chlorella</taxon>
    </lineage>
</organism>
<evidence type="ECO:0000256" key="3">
    <source>
        <dbReference type="ARBA" id="ARBA00013081"/>
    </source>
</evidence>
<dbReference type="Proteomes" id="UP001055712">
    <property type="component" value="Unassembled WGS sequence"/>
</dbReference>
<evidence type="ECO:0000256" key="4">
    <source>
        <dbReference type="ARBA" id="ARBA00022723"/>
    </source>
</evidence>
<keyword evidence="7 9" id="KW-0904">Protein phosphatase</keyword>
<comment type="similarity">
    <text evidence="9">Belongs to the PP2C family.</text>
</comment>
<feature type="domain" description="PPM-type phosphatase" evidence="11">
    <location>
        <begin position="23"/>
        <end position="430"/>
    </location>
</feature>
<dbReference type="EC" id="3.1.3.16" evidence="3"/>